<evidence type="ECO:0008006" key="6">
    <source>
        <dbReference type="Google" id="ProtNLM"/>
    </source>
</evidence>
<dbReference type="EMBL" id="LHQL01000014">
    <property type="protein sequence ID" value="OOQ48024.1"/>
    <property type="molecule type" value="Genomic_DNA"/>
</dbReference>
<dbReference type="EMBL" id="CP050692">
    <property type="protein sequence ID" value="QIT48374.1"/>
    <property type="molecule type" value="Genomic_DNA"/>
</dbReference>
<reference evidence="2 4" key="1">
    <citation type="submission" date="2015-07" db="EMBL/GenBank/DDBJ databases">
        <title>Draft Genome Sequence of Streptomyces antibioticus, IMRU 3720 reveals insights in the evolution of actinomycin biosynthetic gene clusters in Streptomyces.</title>
        <authorList>
            <person name="Crnovcic I."/>
            <person name="Ruckert C."/>
            <person name="Kalinowksi J."/>
            <person name="Keller U."/>
        </authorList>
    </citation>
    <scope>NUCLEOTIDE SEQUENCE [LARGE SCALE GENOMIC DNA]</scope>
    <source>
        <strain evidence="2 4">DSM 41481</strain>
    </source>
</reference>
<evidence type="ECO:0000313" key="2">
    <source>
        <dbReference type="EMBL" id="OOQ48024.1"/>
    </source>
</evidence>
<protein>
    <recommendedName>
        <fullName evidence="6">Transmembrane protein</fullName>
    </recommendedName>
</protein>
<dbReference type="Proteomes" id="UP000502504">
    <property type="component" value="Chromosome"/>
</dbReference>
<evidence type="ECO:0000313" key="5">
    <source>
        <dbReference type="Proteomes" id="UP000502504"/>
    </source>
</evidence>
<dbReference type="AlphaFoldDB" id="A0AAE6YGF0"/>
<organism evidence="3 5">
    <name type="scientific">Streptomyces antibioticus</name>
    <dbReference type="NCBI Taxonomy" id="1890"/>
    <lineage>
        <taxon>Bacteria</taxon>
        <taxon>Bacillati</taxon>
        <taxon>Actinomycetota</taxon>
        <taxon>Actinomycetes</taxon>
        <taxon>Kitasatosporales</taxon>
        <taxon>Streptomycetaceae</taxon>
        <taxon>Streptomyces</taxon>
    </lineage>
</organism>
<feature type="transmembrane region" description="Helical" evidence="1">
    <location>
        <begin position="80"/>
        <end position="104"/>
    </location>
</feature>
<evidence type="ECO:0000313" key="3">
    <source>
        <dbReference type="EMBL" id="QIT48374.1"/>
    </source>
</evidence>
<evidence type="ECO:0000256" key="1">
    <source>
        <dbReference type="SAM" id="Phobius"/>
    </source>
</evidence>
<dbReference type="RefSeq" id="WP_051780168.1">
    <property type="nucleotide sequence ID" value="NZ_CM007717.1"/>
</dbReference>
<evidence type="ECO:0000313" key="4">
    <source>
        <dbReference type="Proteomes" id="UP000190306"/>
    </source>
</evidence>
<keyword evidence="1" id="KW-0472">Membrane</keyword>
<feature type="transmembrane region" description="Helical" evidence="1">
    <location>
        <begin position="46"/>
        <end position="68"/>
    </location>
</feature>
<sequence length="126" mass="13444">MKTENDDLRRLHGCLGAAVSLTLSLLTALLLGRSWTACDVGVNNAANGSFLTLLFIPALWTILLLTWLATGALVGNRPRLLRAGALAATLLTVLWCATATFWGYPTPACPNGTPPWWPSLLPTPGF</sequence>
<name>A0AAE6YGF0_STRAT</name>
<proteinExistence type="predicted"/>
<reference evidence="3 5" key="2">
    <citation type="submission" date="2020-03" db="EMBL/GenBank/DDBJ databases">
        <title>Is there a link between lipid content and antibiotic production in Streptomyces?</title>
        <authorList>
            <person name="David M."/>
            <person name="Lejeune C."/>
            <person name="Abreu S."/>
            <person name="Thibessard A."/>
            <person name="Leblond P."/>
            <person name="Chaminade P."/>
            <person name="Virolle M.-J."/>
        </authorList>
    </citation>
    <scope>NUCLEOTIDE SEQUENCE [LARGE SCALE GENOMIC DNA]</scope>
    <source>
        <strain evidence="3 5">DSM 41481</strain>
    </source>
</reference>
<keyword evidence="4" id="KW-1185">Reference proteome</keyword>
<keyword evidence="1" id="KW-1133">Transmembrane helix</keyword>
<accession>A0AAE6YGF0</accession>
<keyword evidence="1" id="KW-0812">Transmembrane</keyword>
<gene>
    <name evidence="2" type="ORF">AFM16_36055</name>
    <name evidence="3" type="ORF">HCX60_36660</name>
</gene>
<dbReference type="Proteomes" id="UP000190306">
    <property type="component" value="Chromosome"/>
</dbReference>